<dbReference type="AlphaFoldDB" id="A0A0F3MW72"/>
<gene>
    <name evidence="1" type="ORF">RFEPED_1202</name>
</gene>
<evidence type="ECO:0000313" key="2">
    <source>
        <dbReference type="Proteomes" id="UP000033475"/>
    </source>
</evidence>
<name>A0A0F3MW72_RICFI</name>
<organism evidence="1 2">
    <name type="scientific">Rickettsia felis str. Pedreira</name>
    <dbReference type="NCBI Taxonomy" id="1359196"/>
    <lineage>
        <taxon>Bacteria</taxon>
        <taxon>Pseudomonadati</taxon>
        <taxon>Pseudomonadota</taxon>
        <taxon>Alphaproteobacteria</taxon>
        <taxon>Rickettsiales</taxon>
        <taxon>Rickettsiaceae</taxon>
        <taxon>Rickettsieae</taxon>
        <taxon>Rickettsia</taxon>
        <taxon>spotted fever group</taxon>
    </lineage>
</organism>
<proteinExistence type="predicted"/>
<sequence>MSFLGKQESKIKRDKSSFKKALFEKKLSNKKIFEIKVFLAWIPAFAGMTSRAF</sequence>
<reference evidence="1 2" key="1">
    <citation type="submission" date="2015-01" db="EMBL/GenBank/DDBJ databases">
        <title>Genome Sequencing of Rickettsiales.</title>
        <authorList>
            <person name="Daugherty S.C."/>
            <person name="Su Q."/>
            <person name="Abolude K."/>
            <person name="Beier-Sexton M."/>
            <person name="Carlyon J.A."/>
            <person name="Carter R."/>
            <person name="Day N.P."/>
            <person name="Dumler S.J."/>
            <person name="Dyachenko V."/>
            <person name="Godinez A."/>
            <person name="Kurtti T.J."/>
            <person name="Lichay M."/>
            <person name="Mullins K.E."/>
            <person name="Ott S."/>
            <person name="Pappas-Brown V."/>
            <person name="Paris D.H."/>
            <person name="Patel P."/>
            <person name="Richards A.L."/>
            <person name="Sadzewicz L."/>
            <person name="Sears K."/>
            <person name="Seidman D."/>
            <person name="Sengamalay N."/>
            <person name="Stenos J."/>
            <person name="Tallon L.J."/>
            <person name="Vincent G."/>
            <person name="Fraser C.M."/>
            <person name="Munderloh U."/>
            <person name="Dunning-Hotopp J.C."/>
        </authorList>
    </citation>
    <scope>NUCLEOTIDE SEQUENCE [LARGE SCALE GENOMIC DNA]</scope>
    <source>
        <strain evidence="1 2">Pedreira</strain>
    </source>
</reference>
<evidence type="ECO:0000313" key="1">
    <source>
        <dbReference type="EMBL" id="KJV58809.1"/>
    </source>
</evidence>
<dbReference type="Proteomes" id="UP000033475">
    <property type="component" value="Unassembled WGS sequence"/>
</dbReference>
<accession>A0A0F3MW72</accession>
<protein>
    <submittedName>
        <fullName evidence="1">Uncharacterized protein</fullName>
    </submittedName>
</protein>
<dbReference type="EMBL" id="LANQ01000001">
    <property type="protein sequence ID" value="KJV58809.1"/>
    <property type="molecule type" value="Genomic_DNA"/>
</dbReference>
<comment type="caution">
    <text evidence="1">The sequence shown here is derived from an EMBL/GenBank/DDBJ whole genome shotgun (WGS) entry which is preliminary data.</text>
</comment>
<dbReference type="PATRIC" id="fig|1359196.3.peg.1164"/>